<evidence type="ECO:0000313" key="3">
    <source>
        <dbReference type="Proteomes" id="UP001330812"/>
    </source>
</evidence>
<protein>
    <submittedName>
        <fullName evidence="2">MurR/RpiR family transcriptional regulator</fullName>
    </submittedName>
</protein>
<accession>A0ABZ1I6A6</accession>
<dbReference type="SUPFAM" id="SSF46689">
    <property type="entry name" value="Homeodomain-like"/>
    <property type="match status" value="1"/>
</dbReference>
<organism evidence="2 3">
    <name type="scientific">Amycolatopsis rhabdoformis</name>
    <dbReference type="NCBI Taxonomy" id="1448059"/>
    <lineage>
        <taxon>Bacteria</taxon>
        <taxon>Bacillati</taxon>
        <taxon>Actinomycetota</taxon>
        <taxon>Actinomycetes</taxon>
        <taxon>Pseudonocardiales</taxon>
        <taxon>Pseudonocardiaceae</taxon>
        <taxon>Amycolatopsis</taxon>
    </lineage>
</organism>
<dbReference type="InterPro" id="IPR000281">
    <property type="entry name" value="HTH_RpiR"/>
</dbReference>
<dbReference type="EMBL" id="CP142149">
    <property type="protein sequence ID" value="WSE29855.1"/>
    <property type="molecule type" value="Genomic_DNA"/>
</dbReference>
<dbReference type="InterPro" id="IPR036388">
    <property type="entry name" value="WH-like_DNA-bd_sf"/>
</dbReference>
<dbReference type="Gene3D" id="3.40.50.10490">
    <property type="entry name" value="Glucose-6-phosphate isomerase like protein, domain 1"/>
    <property type="match status" value="1"/>
</dbReference>
<dbReference type="SUPFAM" id="SSF53697">
    <property type="entry name" value="SIS domain"/>
    <property type="match status" value="1"/>
</dbReference>
<evidence type="ECO:0000313" key="2">
    <source>
        <dbReference type="EMBL" id="WSE29855.1"/>
    </source>
</evidence>
<dbReference type="PANTHER" id="PTHR30514:SF18">
    <property type="entry name" value="RPIR-FAMILY TRANSCRIPTIONAL REGULATOR"/>
    <property type="match status" value="1"/>
</dbReference>
<evidence type="ECO:0000259" key="1">
    <source>
        <dbReference type="PROSITE" id="PS51071"/>
    </source>
</evidence>
<dbReference type="InterPro" id="IPR009057">
    <property type="entry name" value="Homeodomain-like_sf"/>
</dbReference>
<keyword evidence="3" id="KW-1185">Reference proteome</keyword>
<dbReference type="InterPro" id="IPR047640">
    <property type="entry name" value="RpiR-like"/>
</dbReference>
<dbReference type="Pfam" id="PF01418">
    <property type="entry name" value="HTH_6"/>
    <property type="match status" value="1"/>
</dbReference>
<feature type="domain" description="HTH rpiR-type" evidence="1">
    <location>
        <begin position="16"/>
        <end position="92"/>
    </location>
</feature>
<name>A0ABZ1I6A6_9PSEU</name>
<dbReference type="Gene3D" id="1.10.10.10">
    <property type="entry name" value="Winged helix-like DNA-binding domain superfamily/Winged helix DNA-binding domain"/>
    <property type="match status" value="1"/>
</dbReference>
<reference evidence="2 3" key="1">
    <citation type="journal article" date="2015" name="Int. J. Syst. Evol. Microbiol.">
        <title>Amycolatopsis rhabdoformis sp. nov., an actinomycete isolated from a tropical forest soil.</title>
        <authorList>
            <person name="Souza W.R."/>
            <person name="Silva R.E."/>
            <person name="Goodfellow M."/>
            <person name="Busarakam K."/>
            <person name="Figueiro F.S."/>
            <person name="Ferreira D."/>
            <person name="Rodrigues-Filho E."/>
            <person name="Moraes L.A.B."/>
            <person name="Zucchi T.D."/>
        </authorList>
    </citation>
    <scope>NUCLEOTIDE SEQUENCE [LARGE SCALE GENOMIC DNA]</scope>
    <source>
        <strain evidence="2 3">NCIMB 14900</strain>
    </source>
</reference>
<dbReference type="PANTHER" id="PTHR30514">
    <property type="entry name" value="GLUCOKINASE"/>
    <property type="match status" value="1"/>
</dbReference>
<gene>
    <name evidence="2" type="ORF">VSH64_44895</name>
</gene>
<dbReference type="RefSeq" id="WP_326568813.1">
    <property type="nucleotide sequence ID" value="NZ_CP142149.1"/>
</dbReference>
<proteinExistence type="predicted"/>
<dbReference type="PROSITE" id="PS51071">
    <property type="entry name" value="HTH_RPIR"/>
    <property type="match status" value="1"/>
</dbReference>
<dbReference type="Proteomes" id="UP001330812">
    <property type="component" value="Chromosome"/>
</dbReference>
<sequence length="289" mass="31175">MKLFIRELCKDGRPGLSRSLHELLTAHRLTPAQRRIASYLTDHAAEAAALTSAELAEYAQVSQPSVTRFVALLGFDGYAGFRRYLREAAAEPEPECGGNKFQDAIDADLRNLTALRAQLTDDTRLRSIAASLMDSVPLVVTGYRVSAAQAASFAYLATKIHPDVRLLTDSGSVFGDALRHAHRRGARTLVLVALPRYPRESAAALEQARALGLRTLLITDRSVSALTPLADDVLNAGVASEFVFDSHAAVASLTVALVEAMADAAGALARQRLEGFEDYAAEQDLFLPE</sequence>
<dbReference type="InterPro" id="IPR046348">
    <property type="entry name" value="SIS_dom_sf"/>
</dbReference>